<feature type="transmembrane region" description="Helical" evidence="5">
    <location>
        <begin position="71"/>
        <end position="93"/>
    </location>
</feature>
<protein>
    <submittedName>
        <fullName evidence="7">NnrU family protein</fullName>
    </submittedName>
</protein>
<dbReference type="OrthoDB" id="5293641at2"/>
<dbReference type="EMBL" id="RQIS01000002">
    <property type="protein sequence ID" value="RQH09039.1"/>
    <property type="molecule type" value="Genomic_DNA"/>
</dbReference>
<name>A0A3N6MZ27_9BURK</name>
<sequence length="192" mass="21240">MAILVLGLILFIGVHSIRMVAAPWRAAQIERFGMQGWRAVYATLSLVGIVLTVYGYGLARRDPVAVWTPPFWMAHVTALLTAVAFIFLTAPYVRGNHFKRVLGHPFLCGVALWAFAHLLANGTLNAIVLFGVFLVWSLLDTRSERRRDREAGVVYPEATASRDALVVVIGLVGWAVFAFWLHGFLIGIRPLA</sequence>
<dbReference type="Pfam" id="PF07298">
    <property type="entry name" value="NnrU"/>
    <property type="match status" value="1"/>
</dbReference>
<feature type="transmembrane region" description="Helical" evidence="5">
    <location>
        <begin position="164"/>
        <end position="188"/>
    </location>
</feature>
<comment type="subcellular location">
    <subcellularLocation>
        <location evidence="1">Membrane</location>
        <topology evidence="1">Multi-pass membrane protein</topology>
    </subcellularLocation>
</comment>
<feature type="transmembrane region" description="Helical" evidence="5">
    <location>
        <begin position="40"/>
        <end position="59"/>
    </location>
</feature>
<comment type="caution">
    <text evidence="7">The sequence shown here is derived from an EMBL/GenBank/DDBJ whole genome shotgun (WGS) entry which is preliminary data.</text>
</comment>
<organism evidence="7 8">
    <name type="scientific">Paraburkholderia dinghuensis</name>
    <dbReference type="NCBI Taxonomy" id="2305225"/>
    <lineage>
        <taxon>Bacteria</taxon>
        <taxon>Pseudomonadati</taxon>
        <taxon>Pseudomonadota</taxon>
        <taxon>Betaproteobacteria</taxon>
        <taxon>Burkholderiales</taxon>
        <taxon>Burkholderiaceae</taxon>
        <taxon>Paraburkholderia</taxon>
    </lineage>
</organism>
<dbReference type="InterPro" id="IPR009915">
    <property type="entry name" value="NnrU_dom"/>
</dbReference>
<evidence type="ECO:0000256" key="3">
    <source>
        <dbReference type="ARBA" id="ARBA00022989"/>
    </source>
</evidence>
<keyword evidence="2 5" id="KW-0812">Transmembrane</keyword>
<evidence type="ECO:0000256" key="4">
    <source>
        <dbReference type="ARBA" id="ARBA00023136"/>
    </source>
</evidence>
<proteinExistence type="predicted"/>
<feature type="domain" description="NnrU" evidence="6">
    <location>
        <begin position="3"/>
        <end position="190"/>
    </location>
</feature>
<evidence type="ECO:0000256" key="2">
    <source>
        <dbReference type="ARBA" id="ARBA00022692"/>
    </source>
</evidence>
<evidence type="ECO:0000256" key="1">
    <source>
        <dbReference type="ARBA" id="ARBA00004141"/>
    </source>
</evidence>
<evidence type="ECO:0000256" key="5">
    <source>
        <dbReference type="SAM" id="Phobius"/>
    </source>
</evidence>
<dbReference type="GO" id="GO:0016020">
    <property type="term" value="C:membrane"/>
    <property type="evidence" value="ECO:0007669"/>
    <property type="project" value="UniProtKB-SubCell"/>
</dbReference>
<keyword evidence="4 5" id="KW-0472">Membrane</keyword>
<dbReference type="Proteomes" id="UP000272778">
    <property type="component" value="Unassembled WGS sequence"/>
</dbReference>
<keyword evidence="8" id="KW-1185">Reference proteome</keyword>
<evidence type="ECO:0000259" key="6">
    <source>
        <dbReference type="Pfam" id="PF07298"/>
    </source>
</evidence>
<accession>A0A3N6MZ27</accession>
<feature type="transmembrane region" description="Helical" evidence="5">
    <location>
        <begin position="113"/>
        <end position="139"/>
    </location>
</feature>
<keyword evidence="3 5" id="KW-1133">Transmembrane helix</keyword>
<gene>
    <name evidence="7" type="ORF">D1Y85_03995</name>
</gene>
<evidence type="ECO:0000313" key="8">
    <source>
        <dbReference type="Proteomes" id="UP000272778"/>
    </source>
</evidence>
<dbReference type="AlphaFoldDB" id="A0A3N6MZ27"/>
<dbReference type="RefSeq" id="WP_124149739.1">
    <property type="nucleotide sequence ID" value="NZ_RQIS01000002.1"/>
</dbReference>
<reference evidence="7 8" key="1">
    <citation type="submission" date="2018-11" db="EMBL/GenBank/DDBJ databases">
        <title>Paraburkholderia sp. DHOA04, isolated from soil.</title>
        <authorList>
            <person name="Gao Z.-H."/>
            <person name="Qiu L.-H."/>
            <person name="Fu J.-C."/>
        </authorList>
    </citation>
    <scope>NUCLEOTIDE SEQUENCE [LARGE SCALE GENOMIC DNA]</scope>
    <source>
        <strain evidence="7 8">DHOA04</strain>
    </source>
</reference>
<evidence type="ECO:0000313" key="7">
    <source>
        <dbReference type="EMBL" id="RQH09039.1"/>
    </source>
</evidence>